<accession>A0A0G4PXW7</accession>
<protein>
    <submittedName>
        <fullName evidence="1">Str. FM013</fullName>
    </submittedName>
</protein>
<sequence length="80" mass="8923">MVYVSFGLRDPTPPSGVPLTYLAFGTSWITVLLLSPHICPKFPLSSNRTPRARRSWLSFASWFVGFSPVDSLDATVRLHT</sequence>
<dbReference type="EMBL" id="HG793226">
    <property type="protein sequence ID" value="CRL31247.1"/>
    <property type="molecule type" value="Genomic_DNA"/>
</dbReference>
<dbReference type="AlphaFoldDB" id="A0A0G4PXW7"/>
<reference evidence="1 2" key="1">
    <citation type="journal article" date="2014" name="Nat. Commun.">
        <title>Multiple recent horizontal transfers of a large genomic region in cheese making fungi.</title>
        <authorList>
            <person name="Cheeseman K."/>
            <person name="Ropars J."/>
            <person name="Renault P."/>
            <person name="Dupont J."/>
            <person name="Gouzy J."/>
            <person name="Branca A."/>
            <person name="Abraham A.L."/>
            <person name="Ceppi M."/>
            <person name="Conseiller E."/>
            <person name="Debuchy R."/>
            <person name="Malagnac F."/>
            <person name="Goarin A."/>
            <person name="Silar P."/>
            <person name="Lacoste S."/>
            <person name="Sallet E."/>
            <person name="Bensimon A."/>
            <person name="Giraud T."/>
            <person name="Brygoo Y."/>
        </authorList>
    </citation>
    <scope>NUCLEOTIDE SEQUENCE [LARGE SCALE GENOMIC DNA]</scope>
    <source>
        <strain evidence="2">FM 013</strain>
    </source>
</reference>
<organism evidence="1 2">
    <name type="scientific">Penicillium camemberti (strain FM 013)</name>
    <dbReference type="NCBI Taxonomy" id="1429867"/>
    <lineage>
        <taxon>Eukaryota</taxon>
        <taxon>Fungi</taxon>
        <taxon>Dikarya</taxon>
        <taxon>Ascomycota</taxon>
        <taxon>Pezizomycotina</taxon>
        <taxon>Eurotiomycetes</taxon>
        <taxon>Eurotiomycetidae</taxon>
        <taxon>Eurotiales</taxon>
        <taxon>Aspergillaceae</taxon>
        <taxon>Penicillium</taxon>
    </lineage>
</organism>
<proteinExistence type="predicted"/>
<evidence type="ECO:0000313" key="1">
    <source>
        <dbReference type="EMBL" id="CRL31247.1"/>
    </source>
</evidence>
<gene>
    <name evidence="1" type="ORF">PCAMFM013_S095g000009</name>
</gene>
<evidence type="ECO:0000313" key="2">
    <source>
        <dbReference type="Proteomes" id="UP000053732"/>
    </source>
</evidence>
<name>A0A0G4PXW7_PENC3</name>
<keyword evidence="2" id="KW-1185">Reference proteome</keyword>
<dbReference type="Proteomes" id="UP000053732">
    <property type="component" value="Unassembled WGS sequence"/>
</dbReference>